<evidence type="ECO:0000313" key="14">
    <source>
        <dbReference type="Proteomes" id="UP001178507"/>
    </source>
</evidence>
<dbReference type="InterPro" id="IPR037019">
    <property type="entry name" value="Glyco_hydro_7_sf"/>
</dbReference>
<evidence type="ECO:0000256" key="10">
    <source>
        <dbReference type="SAM" id="MobiDB-lite"/>
    </source>
</evidence>
<keyword evidence="11" id="KW-1133">Transmembrane helix</keyword>
<keyword evidence="7" id="KW-0119">Carbohydrate metabolism</keyword>
<evidence type="ECO:0000256" key="7">
    <source>
        <dbReference type="ARBA" id="ARBA00023277"/>
    </source>
</evidence>
<evidence type="ECO:0000256" key="2">
    <source>
        <dbReference type="ARBA" id="ARBA00006044"/>
    </source>
</evidence>
<dbReference type="GO" id="GO:0016162">
    <property type="term" value="F:cellulose 1,4-beta-cellobiosidase activity"/>
    <property type="evidence" value="ECO:0007669"/>
    <property type="project" value="UniProtKB-EC"/>
</dbReference>
<evidence type="ECO:0000256" key="8">
    <source>
        <dbReference type="ARBA" id="ARBA00023295"/>
    </source>
</evidence>
<evidence type="ECO:0000256" key="1">
    <source>
        <dbReference type="ARBA" id="ARBA00001641"/>
    </source>
</evidence>
<organism evidence="13 14">
    <name type="scientific">Effrenium voratum</name>
    <dbReference type="NCBI Taxonomy" id="2562239"/>
    <lineage>
        <taxon>Eukaryota</taxon>
        <taxon>Sar</taxon>
        <taxon>Alveolata</taxon>
        <taxon>Dinophyceae</taxon>
        <taxon>Suessiales</taxon>
        <taxon>Symbiodiniaceae</taxon>
        <taxon>Effrenium</taxon>
    </lineage>
</organism>
<dbReference type="PANTHER" id="PTHR33753:SF2">
    <property type="entry name" value="GLYCOSIDE HYDROLASE FAMILY 7 PROTEIN"/>
    <property type="match status" value="1"/>
</dbReference>
<gene>
    <name evidence="13" type="ORF">EVOR1521_LOCUS20954</name>
</gene>
<evidence type="ECO:0000256" key="4">
    <source>
        <dbReference type="ARBA" id="ARBA00022729"/>
    </source>
</evidence>
<dbReference type="PANTHER" id="PTHR33753">
    <property type="entry name" value="1,4-BETA-D-GLUCAN CELLOBIOHYDROLASE B"/>
    <property type="match status" value="1"/>
</dbReference>
<keyword evidence="11" id="KW-0812">Transmembrane</keyword>
<dbReference type="EMBL" id="CAUJNA010003243">
    <property type="protein sequence ID" value="CAJ1396803.1"/>
    <property type="molecule type" value="Genomic_DNA"/>
</dbReference>
<proteinExistence type="inferred from homology"/>
<comment type="caution">
    <text evidence="13">The sequence shown here is derived from an EMBL/GenBank/DDBJ whole genome shotgun (WGS) entry which is preliminary data.</text>
</comment>
<sequence>MAFGPADVGATFCVRCLLARPMLRPWLLLAAAALAQQVDPLGDEDTKNAGIRISVNGHDTAQFVMLDSRWRYLYTVDGKSCASVSTDPGDMERCYLQGLKASRYSDSYGVFVGSPNNRAVTLRYATKDPDAPTPNYGSRVYLTDGEGYTQFAPLSGEISFDIDISKVPAGMNAAVYLVSMDTYGNMNSISNSGVMNVAGWRRGLGYCDAQCPTDLRFVQDKGFNQNNHYASCCPEMDLFEANRFVSAMTAHPCKLTSESVCDASKNKKCKAECDSNGADVNTFREYGPGHALFNNVDVMLPFTVTTRFITDNGYANGTLVEIEQELIQNGRAFKTSLTDQGAADTAEKFRSTNPFGQVYGGLAQMGKSLRAGMVLVIALWSDAGANMNWLLGINHLLHWLDSCDANKTEYECEKHAKFDDIVWEQAQSVKPGIWRGPVDYYPDFAESFETKDVAFNYAGIPLQIKRQVAFSCRGCETKDAPCDCASVPYAFTVSNIEVTHQPPRKQKPTKPSPSPGGGGGDGSHLVMQILVPMGIALAVAACLAFLCCYVCSEDDVENVRVRRRRKKLVKCQDTSESSSDS</sequence>
<name>A0AA36NC08_9DINO</name>
<keyword evidence="8" id="KW-0326">Glycosidase</keyword>
<feature type="chain" id="PRO_5041389624" description="cellulose 1,4-beta-cellobiosidase (non-reducing end)" evidence="12">
    <location>
        <begin position="38"/>
        <end position="581"/>
    </location>
</feature>
<accession>A0AA36NC08</accession>
<dbReference type="GO" id="GO:0030245">
    <property type="term" value="P:cellulose catabolic process"/>
    <property type="evidence" value="ECO:0007669"/>
    <property type="project" value="UniProtKB-KW"/>
</dbReference>
<feature type="signal peptide" evidence="12">
    <location>
        <begin position="1"/>
        <end position="37"/>
    </location>
</feature>
<dbReference type="Proteomes" id="UP001178507">
    <property type="component" value="Unassembled WGS sequence"/>
</dbReference>
<evidence type="ECO:0000256" key="9">
    <source>
        <dbReference type="ARBA" id="ARBA00023326"/>
    </source>
</evidence>
<protein>
    <recommendedName>
        <fullName evidence="3">cellulose 1,4-beta-cellobiosidase (non-reducing end)</fullName>
        <ecNumber evidence="3">3.2.1.91</ecNumber>
    </recommendedName>
</protein>
<comment type="similarity">
    <text evidence="2">Belongs to the glycosyl hydrolase 7 (cellulase C) family.</text>
</comment>
<dbReference type="EC" id="3.2.1.91" evidence="3"/>
<evidence type="ECO:0000256" key="12">
    <source>
        <dbReference type="SAM" id="SignalP"/>
    </source>
</evidence>
<keyword evidence="14" id="KW-1185">Reference proteome</keyword>
<evidence type="ECO:0000256" key="5">
    <source>
        <dbReference type="ARBA" id="ARBA00022801"/>
    </source>
</evidence>
<dbReference type="InterPro" id="IPR001722">
    <property type="entry name" value="Glyco_hydro_7"/>
</dbReference>
<evidence type="ECO:0000256" key="11">
    <source>
        <dbReference type="SAM" id="Phobius"/>
    </source>
</evidence>
<dbReference type="InterPro" id="IPR013320">
    <property type="entry name" value="ConA-like_dom_sf"/>
</dbReference>
<keyword evidence="11" id="KW-0472">Membrane</keyword>
<dbReference type="SUPFAM" id="SSF49899">
    <property type="entry name" value="Concanavalin A-like lectins/glucanases"/>
    <property type="match status" value="1"/>
</dbReference>
<dbReference type="AlphaFoldDB" id="A0AA36NC08"/>
<dbReference type="Pfam" id="PF00840">
    <property type="entry name" value="Glyco_hydro_7"/>
    <property type="match status" value="1"/>
</dbReference>
<reference evidence="13" key="1">
    <citation type="submission" date="2023-08" db="EMBL/GenBank/DDBJ databases">
        <authorList>
            <person name="Chen Y."/>
            <person name="Shah S."/>
            <person name="Dougan E. K."/>
            <person name="Thang M."/>
            <person name="Chan C."/>
        </authorList>
    </citation>
    <scope>NUCLEOTIDE SEQUENCE</scope>
</reference>
<evidence type="ECO:0000313" key="13">
    <source>
        <dbReference type="EMBL" id="CAJ1396803.1"/>
    </source>
</evidence>
<feature type="transmembrane region" description="Helical" evidence="11">
    <location>
        <begin position="529"/>
        <end position="552"/>
    </location>
</feature>
<feature type="region of interest" description="Disordered" evidence="10">
    <location>
        <begin position="500"/>
        <end position="521"/>
    </location>
</feature>
<keyword evidence="4 12" id="KW-0732">Signal</keyword>
<keyword evidence="5" id="KW-0378">Hydrolase</keyword>
<dbReference type="PRINTS" id="PR00734">
    <property type="entry name" value="GLHYDRLASE7"/>
</dbReference>
<evidence type="ECO:0000256" key="6">
    <source>
        <dbReference type="ARBA" id="ARBA00023001"/>
    </source>
</evidence>
<keyword evidence="6" id="KW-0136">Cellulose degradation</keyword>
<comment type="catalytic activity">
    <reaction evidence="1">
        <text>Hydrolysis of (1-&gt;4)-beta-D-glucosidic linkages in cellulose and cellotetraose, releasing cellobiose from the non-reducing ends of the chains.</text>
        <dbReference type="EC" id="3.2.1.91"/>
    </reaction>
</comment>
<keyword evidence="9" id="KW-0624">Polysaccharide degradation</keyword>
<dbReference type="Gene3D" id="2.70.100.10">
    <property type="entry name" value="Glycoside hydrolase, family 7, domain"/>
    <property type="match status" value="1"/>
</dbReference>
<evidence type="ECO:0000256" key="3">
    <source>
        <dbReference type="ARBA" id="ARBA00012561"/>
    </source>
</evidence>